<proteinExistence type="predicted"/>
<keyword evidence="3" id="KW-1185">Reference proteome</keyword>
<dbReference type="EMBL" id="JAFDVD010000015">
    <property type="protein sequence ID" value="MBM6401551.1"/>
    <property type="molecule type" value="Genomic_DNA"/>
</dbReference>
<feature type="transmembrane region" description="Helical" evidence="1">
    <location>
        <begin position="91"/>
        <end position="109"/>
    </location>
</feature>
<accession>A0ABS2CNU4</accession>
<organism evidence="2 3">
    <name type="scientific">Phycicoccus sonneratiae</name>
    <dbReference type="NCBI Taxonomy" id="2807628"/>
    <lineage>
        <taxon>Bacteria</taxon>
        <taxon>Bacillati</taxon>
        <taxon>Actinomycetota</taxon>
        <taxon>Actinomycetes</taxon>
        <taxon>Micrococcales</taxon>
        <taxon>Intrasporangiaceae</taxon>
        <taxon>Phycicoccus</taxon>
    </lineage>
</organism>
<evidence type="ECO:0000256" key="1">
    <source>
        <dbReference type="SAM" id="Phobius"/>
    </source>
</evidence>
<keyword evidence="1" id="KW-0472">Membrane</keyword>
<evidence type="ECO:0000313" key="3">
    <source>
        <dbReference type="Proteomes" id="UP001430172"/>
    </source>
</evidence>
<protein>
    <submittedName>
        <fullName evidence="2">Uncharacterized protein</fullName>
    </submittedName>
</protein>
<reference evidence="2" key="1">
    <citation type="submission" date="2021-02" db="EMBL/GenBank/DDBJ databases">
        <title>Phycicoccus sp. MQZ13P-5T, whole genome shotgun sequence.</title>
        <authorList>
            <person name="Tuo L."/>
        </authorList>
    </citation>
    <scope>NUCLEOTIDE SEQUENCE</scope>
    <source>
        <strain evidence="2">MQZ13P-5</strain>
    </source>
</reference>
<dbReference type="Proteomes" id="UP001430172">
    <property type="component" value="Unassembled WGS sequence"/>
</dbReference>
<keyword evidence="1" id="KW-1133">Transmembrane helix</keyword>
<keyword evidence="1" id="KW-0812">Transmembrane</keyword>
<feature type="transmembrane region" description="Helical" evidence="1">
    <location>
        <begin position="50"/>
        <end position="71"/>
    </location>
</feature>
<comment type="caution">
    <text evidence="2">The sequence shown here is derived from an EMBL/GenBank/DDBJ whole genome shotgun (WGS) entry which is preliminary data.</text>
</comment>
<gene>
    <name evidence="2" type="ORF">JQN70_14215</name>
</gene>
<name>A0ABS2CNU4_9MICO</name>
<evidence type="ECO:0000313" key="2">
    <source>
        <dbReference type="EMBL" id="MBM6401551.1"/>
    </source>
</evidence>
<sequence>MDTVERLRRRIDARFATRGLSDVAAELSVLARDVAEGSGAIRGRLRVTRLVSRVLVAAVVVAALATLWVAVRDAVVGGPDRGFEWLPLIESAVNDLVFTAIAVWFLVALPSRLERGRLLGLLHRLRSLAHIIDMHQLTKDPERLRDGYESTTASVDPGLGRADMEHYLDYCSELLSLVGKTAALCAEESRDDVVLATVATVERLTTEMSSKIWQKISLLPD</sequence>